<sequence>MCPRSDSPAGVMWRQLIALQDLHWPFKAVISVHLHPVKRIHGAYSSGHRKQKDSNESSERASTEEKRKCWTMSCSSQTVSSVFTMAHDHTPRFSQLPDTDFGADSTTWTNNSPSPQMPRQQRRQRAALTKAVGEISEFYADGGALDSQTTDTQYFGCLLAGSEDTHTAERVLPTINLDQPSL</sequence>
<accession>A0A1C7LVN9</accession>
<feature type="region of interest" description="Disordered" evidence="1">
    <location>
        <begin position="94"/>
        <end position="120"/>
    </location>
</feature>
<organism evidence="2 3">
    <name type="scientific">Grifola frondosa</name>
    <name type="common">Maitake</name>
    <name type="synonym">Polyporus frondosus</name>
    <dbReference type="NCBI Taxonomy" id="5627"/>
    <lineage>
        <taxon>Eukaryota</taxon>
        <taxon>Fungi</taxon>
        <taxon>Dikarya</taxon>
        <taxon>Basidiomycota</taxon>
        <taxon>Agaricomycotina</taxon>
        <taxon>Agaricomycetes</taxon>
        <taxon>Polyporales</taxon>
        <taxon>Grifolaceae</taxon>
        <taxon>Grifola</taxon>
    </lineage>
</organism>
<reference evidence="2 3" key="1">
    <citation type="submission" date="2016-03" db="EMBL/GenBank/DDBJ databases">
        <title>Whole genome sequencing of Grifola frondosa 9006-11.</title>
        <authorList>
            <person name="Min B."/>
            <person name="Park H."/>
            <person name="Kim J.-G."/>
            <person name="Cho H."/>
            <person name="Oh Y.-L."/>
            <person name="Kong W.-S."/>
            <person name="Choi I.-G."/>
        </authorList>
    </citation>
    <scope>NUCLEOTIDE SEQUENCE [LARGE SCALE GENOMIC DNA]</scope>
    <source>
        <strain evidence="2 3">9006-11</strain>
    </source>
</reference>
<dbReference type="EMBL" id="LUGG01000022">
    <property type="protein sequence ID" value="OBZ68286.1"/>
    <property type="molecule type" value="Genomic_DNA"/>
</dbReference>
<evidence type="ECO:0000256" key="1">
    <source>
        <dbReference type="SAM" id="MobiDB-lite"/>
    </source>
</evidence>
<protein>
    <submittedName>
        <fullName evidence="2">Uncharacterized protein</fullName>
    </submittedName>
</protein>
<feature type="region of interest" description="Disordered" evidence="1">
    <location>
        <begin position="43"/>
        <end position="66"/>
    </location>
</feature>
<dbReference type="AlphaFoldDB" id="A0A1C7LVN9"/>
<feature type="compositionally biased region" description="Basic and acidic residues" evidence="1">
    <location>
        <begin position="52"/>
        <end position="66"/>
    </location>
</feature>
<gene>
    <name evidence="2" type="ORF">A0H81_11944</name>
</gene>
<evidence type="ECO:0000313" key="2">
    <source>
        <dbReference type="EMBL" id="OBZ68286.1"/>
    </source>
</evidence>
<comment type="caution">
    <text evidence="2">The sequence shown here is derived from an EMBL/GenBank/DDBJ whole genome shotgun (WGS) entry which is preliminary data.</text>
</comment>
<dbReference type="Proteomes" id="UP000092993">
    <property type="component" value="Unassembled WGS sequence"/>
</dbReference>
<keyword evidence="3" id="KW-1185">Reference proteome</keyword>
<proteinExistence type="predicted"/>
<name>A0A1C7LVN9_GRIFR</name>
<evidence type="ECO:0000313" key="3">
    <source>
        <dbReference type="Proteomes" id="UP000092993"/>
    </source>
</evidence>